<organism evidence="2 3">
    <name type="scientific">Orlajensenia flava</name>
    <dbReference type="NCBI Taxonomy" id="2565934"/>
    <lineage>
        <taxon>Bacteria</taxon>
        <taxon>Bacillati</taxon>
        <taxon>Actinomycetota</taxon>
        <taxon>Actinomycetes</taxon>
        <taxon>Micrococcales</taxon>
        <taxon>Microbacteriaceae</taxon>
        <taxon>Orlajensenia</taxon>
    </lineage>
</organism>
<feature type="region of interest" description="Disordered" evidence="1">
    <location>
        <begin position="99"/>
        <end position="121"/>
    </location>
</feature>
<name>A0A4S4FT39_9MICO</name>
<dbReference type="EMBL" id="SSSN01000007">
    <property type="protein sequence ID" value="THG33909.1"/>
    <property type="molecule type" value="Genomic_DNA"/>
</dbReference>
<comment type="caution">
    <text evidence="2">The sequence shown here is derived from an EMBL/GenBank/DDBJ whole genome shotgun (WGS) entry which is preliminary data.</text>
</comment>
<evidence type="ECO:0000256" key="1">
    <source>
        <dbReference type="SAM" id="MobiDB-lite"/>
    </source>
</evidence>
<keyword evidence="3" id="KW-1185">Reference proteome</keyword>
<accession>A0A4S4FT39</accession>
<protein>
    <submittedName>
        <fullName evidence="2">Uncharacterized protein</fullName>
    </submittedName>
</protein>
<reference evidence="2 3" key="1">
    <citation type="submission" date="2019-04" db="EMBL/GenBank/DDBJ databases">
        <authorList>
            <person name="Jiang L."/>
        </authorList>
    </citation>
    <scope>NUCLEOTIDE SEQUENCE [LARGE SCALE GENOMIC DNA]</scope>
    <source>
        <strain evidence="2 3">YIM 131861</strain>
    </source>
</reference>
<proteinExistence type="predicted"/>
<evidence type="ECO:0000313" key="2">
    <source>
        <dbReference type="EMBL" id="THG33909.1"/>
    </source>
</evidence>
<dbReference type="OrthoDB" id="9929444at2"/>
<gene>
    <name evidence="2" type="ORF">E6C70_10745</name>
</gene>
<dbReference type="Proteomes" id="UP000307380">
    <property type="component" value="Unassembled WGS sequence"/>
</dbReference>
<dbReference type="AlphaFoldDB" id="A0A4S4FT39"/>
<sequence length="162" mass="18115">MERSDATCDNRQRGPEDLMQSLSSQLQRFAEQARQTEDVIAAARDHDREVLIAHRDRLRNSWDSVANAASQHIDADDAAWQFRWAQLRERVRGQFAELQDRVEQRDAERDASANERDARRAERDASEALGFAVLAVDGAMAAIIDAELARAAADAANAGVER</sequence>
<evidence type="ECO:0000313" key="3">
    <source>
        <dbReference type="Proteomes" id="UP000307380"/>
    </source>
</evidence>
<dbReference type="RefSeq" id="WP_136424548.1">
    <property type="nucleotide sequence ID" value="NZ_SSSN01000007.1"/>
</dbReference>